<feature type="compositionally biased region" description="Basic residues" evidence="1">
    <location>
        <begin position="559"/>
        <end position="570"/>
    </location>
</feature>
<dbReference type="AlphaFoldDB" id="M2T5D6"/>
<feature type="signal peptide" evidence="3">
    <location>
        <begin position="1"/>
        <end position="24"/>
    </location>
</feature>
<dbReference type="eggNOG" id="ENOG502TKB6">
    <property type="taxonomic scope" value="Eukaryota"/>
</dbReference>
<keyword evidence="2" id="KW-0812">Transmembrane</keyword>
<keyword evidence="2" id="KW-1133">Transmembrane helix</keyword>
<accession>M2T5D6</accession>
<evidence type="ECO:0000256" key="1">
    <source>
        <dbReference type="SAM" id="MobiDB-lite"/>
    </source>
</evidence>
<feature type="transmembrane region" description="Helical" evidence="2">
    <location>
        <begin position="579"/>
        <end position="602"/>
    </location>
</feature>
<reference evidence="4 5" key="1">
    <citation type="journal article" date="2012" name="PLoS Pathog.">
        <title>Diverse lifestyles and strategies of plant pathogenesis encoded in the genomes of eighteen Dothideomycetes fungi.</title>
        <authorList>
            <person name="Ohm R.A."/>
            <person name="Feau N."/>
            <person name="Henrissat B."/>
            <person name="Schoch C.L."/>
            <person name="Horwitz B.A."/>
            <person name="Barry K.W."/>
            <person name="Condon B.J."/>
            <person name="Copeland A.C."/>
            <person name="Dhillon B."/>
            <person name="Glaser F."/>
            <person name="Hesse C.N."/>
            <person name="Kosti I."/>
            <person name="LaButti K."/>
            <person name="Lindquist E.A."/>
            <person name="Lucas S."/>
            <person name="Salamov A.A."/>
            <person name="Bradshaw R.E."/>
            <person name="Ciuffetti L."/>
            <person name="Hamelin R.C."/>
            <person name="Kema G.H.J."/>
            <person name="Lawrence C."/>
            <person name="Scott J.A."/>
            <person name="Spatafora J.W."/>
            <person name="Turgeon B.G."/>
            <person name="de Wit P.J.G.M."/>
            <person name="Zhong S."/>
            <person name="Goodwin S.B."/>
            <person name="Grigoriev I.V."/>
        </authorList>
    </citation>
    <scope>NUCLEOTIDE SEQUENCE [LARGE SCALE GENOMIC DNA]</scope>
    <source>
        <strain evidence="5">ND90Pr / ATCC 201652</strain>
    </source>
</reference>
<proteinExistence type="predicted"/>
<feature type="compositionally biased region" description="Acidic residues" evidence="1">
    <location>
        <begin position="334"/>
        <end position="346"/>
    </location>
</feature>
<feature type="compositionally biased region" description="Acidic residues" evidence="1">
    <location>
        <begin position="468"/>
        <end position="479"/>
    </location>
</feature>
<dbReference type="RefSeq" id="XP_007694893.1">
    <property type="nucleotide sequence ID" value="XM_007696703.1"/>
</dbReference>
<name>M2T5D6_COCSN</name>
<evidence type="ECO:0000256" key="2">
    <source>
        <dbReference type="SAM" id="Phobius"/>
    </source>
</evidence>
<feature type="chain" id="PRO_5004026248" evidence="3">
    <location>
        <begin position="25"/>
        <end position="614"/>
    </location>
</feature>
<dbReference type="Proteomes" id="UP000016934">
    <property type="component" value="Unassembled WGS sequence"/>
</dbReference>
<feature type="region of interest" description="Disordered" evidence="1">
    <location>
        <begin position="328"/>
        <end position="374"/>
    </location>
</feature>
<feature type="region of interest" description="Disordered" evidence="1">
    <location>
        <begin position="549"/>
        <end position="575"/>
    </location>
</feature>
<evidence type="ECO:0000313" key="4">
    <source>
        <dbReference type="EMBL" id="EMD69620.1"/>
    </source>
</evidence>
<keyword evidence="2" id="KW-0472">Membrane</keyword>
<keyword evidence="5" id="KW-1185">Reference proteome</keyword>
<reference evidence="5" key="2">
    <citation type="journal article" date="2013" name="PLoS Genet.">
        <title>Comparative genome structure, secondary metabolite, and effector coding capacity across Cochliobolus pathogens.</title>
        <authorList>
            <person name="Condon B.J."/>
            <person name="Leng Y."/>
            <person name="Wu D."/>
            <person name="Bushley K.E."/>
            <person name="Ohm R.A."/>
            <person name="Otillar R."/>
            <person name="Martin J."/>
            <person name="Schackwitz W."/>
            <person name="Grimwood J."/>
            <person name="MohdZainudin N."/>
            <person name="Xue C."/>
            <person name="Wang R."/>
            <person name="Manning V.A."/>
            <person name="Dhillon B."/>
            <person name="Tu Z.J."/>
            <person name="Steffenson B.J."/>
            <person name="Salamov A."/>
            <person name="Sun H."/>
            <person name="Lowry S."/>
            <person name="LaButti K."/>
            <person name="Han J."/>
            <person name="Copeland A."/>
            <person name="Lindquist E."/>
            <person name="Barry K."/>
            <person name="Schmutz J."/>
            <person name="Baker S.E."/>
            <person name="Ciuffetti L.M."/>
            <person name="Grigoriev I.V."/>
            <person name="Zhong S."/>
            <person name="Turgeon B.G."/>
        </authorList>
    </citation>
    <scope>NUCLEOTIDE SEQUENCE [LARGE SCALE GENOMIC DNA]</scope>
    <source>
        <strain evidence="5">ND90Pr / ATCC 201652</strain>
    </source>
</reference>
<gene>
    <name evidence="4" type="ORF">COCSADRAFT_212056</name>
</gene>
<feature type="compositionally biased region" description="Acidic residues" evidence="1">
    <location>
        <begin position="354"/>
        <end position="373"/>
    </location>
</feature>
<protein>
    <submittedName>
        <fullName evidence="4">Uncharacterized protein</fullName>
    </submittedName>
</protein>
<sequence>MPVSFISRRKSLCFVLLSTALSDCLRFQHTQPSLIRPHTPEKILKFKYSNMTSHGIATGNDRKFNWDDDDDDDFDLDTWKATVDTSSPSVDELGPLQLSRCEESMETTSSYTSEHDTDGDAHLEPLTSHATNMALDQSLDIDLEDGHAPELEAVEASSEAVCSNIINIITEEEINFARHEYLTHAIGIYYDGKDEVDVPAYPELSSYNGQRYRYAKAFQNVSQLTGRKKAQVYRHSPLVFVTGIEEAHLIGNRRRYENIYREEATESQNMDLYEPPELQEPQPDFNIIYEEEEQQNANEQVAPRRTPAQEHFSRDELKELIGMWKAQLERDGAEESEEEEEEEDSSSIDTWEKSDEDEEETFEPLETELDDENMFSVVRPLEPRASTHNEELDFNDVVFCAESEYDTGGRDEGYMSSSPPISPDVGTCIDGCDWQAQRVEASVRPKRAVRIDSMDALDTLATIEEYGASDDDTYDEEEKATEKAKRRQDKAEIDDRNDILLDTDNHNEPAITIQSFNEKGENCSTSAIEAALWKELSKDHSVSHLTITPSTCPEQTKQQHQHQHHHHHQKQQQQQTLPAAYISSVLTTSFLYISILTAGAVIRGSMSAATPCDT</sequence>
<dbReference type="OMA" id="YLTHAIG"/>
<evidence type="ECO:0000256" key="3">
    <source>
        <dbReference type="SAM" id="SignalP"/>
    </source>
</evidence>
<dbReference type="GeneID" id="19134416"/>
<dbReference type="OrthoDB" id="3683755at2759"/>
<dbReference type="HOGENOM" id="CLU_035432_0_0_1"/>
<feature type="region of interest" description="Disordered" evidence="1">
    <location>
        <begin position="468"/>
        <end position="491"/>
    </location>
</feature>
<keyword evidence="3" id="KW-0732">Signal</keyword>
<dbReference type="EMBL" id="KB445637">
    <property type="protein sequence ID" value="EMD69620.1"/>
    <property type="molecule type" value="Genomic_DNA"/>
</dbReference>
<dbReference type="KEGG" id="bsc:COCSADRAFT_212056"/>
<evidence type="ECO:0000313" key="5">
    <source>
        <dbReference type="Proteomes" id="UP000016934"/>
    </source>
</evidence>
<organism evidence="4 5">
    <name type="scientific">Cochliobolus sativus (strain ND90Pr / ATCC 201652)</name>
    <name type="common">Common root rot and spot blotch fungus</name>
    <name type="synonym">Bipolaris sorokiniana</name>
    <dbReference type="NCBI Taxonomy" id="665912"/>
    <lineage>
        <taxon>Eukaryota</taxon>
        <taxon>Fungi</taxon>
        <taxon>Dikarya</taxon>
        <taxon>Ascomycota</taxon>
        <taxon>Pezizomycotina</taxon>
        <taxon>Dothideomycetes</taxon>
        <taxon>Pleosporomycetidae</taxon>
        <taxon>Pleosporales</taxon>
        <taxon>Pleosporineae</taxon>
        <taxon>Pleosporaceae</taxon>
        <taxon>Bipolaris</taxon>
    </lineage>
</organism>